<evidence type="ECO:0000259" key="2">
    <source>
        <dbReference type="Pfam" id="PF12604"/>
    </source>
</evidence>
<evidence type="ECO:0000256" key="1">
    <source>
        <dbReference type="SAM" id="MobiDB-lite"/>
    </source>
</evidence>
<name>A0A855MJ47_9GAMM</name>
<reference evidence="3" key="1">
    <citation type="submission" date="2017-12" db="EMBL/GenBank/DDBJ databases">
        <title>First report on the novel genomospecies/subspecies of Pectobacterium carotovorum in Russia.</title>
        <authorList>
            <person name="Shirshikov F.V."/>
            <person name="Miroshnikov K."/>
            <person name="Toshakov S.V."/>
            <person name="Kabanova A.P."/>
            <person name="Barannik A.P."/>
            <person name="Shneider M."/>
            <person name="Ignatov A.N."/>
            <person name="Miroshnikov K.A."/>
        </authorList>
    </citation>
    <scope>NUCLEOTIDE SEQUENCE [LARGE SCALE GENOMIC DNA]</scope>
    <source>
        <strain evidence="3">F131</strain>
    </source>
</reference>
<evidence type="ECO:0000313" key="3">
    <source>
        <dbReference type="EMBL" id="POY50735.1"/>
    </source>
</evidence>
<feature type="domain" description="Bacteriophage T7 Gp17 C-terminal" evidence="2">
    <location>
        <begin position="446"/>
        <end position="510"/>
    </location>
</feature>
<feature type="region of interest" description="Disordered" evidence="1">
    <location>
        <begin position="48"/>
        <end position="93"/>
    </location>
</feature>
<sequence length="780" mass="83475">MANLSENPQWVDGIYQIETSDPVVGGPDGVSNRQAKELANRTRYLKKEQEKTGSDLATHAAAADPHTQYAPKANPTFTGTPKAPTPATDNNSQQVATTAFVKSVAATKLAKDQNGADIQDRELFNRNLGSSRAYSSSIPIGGSAGSWTTAEFIGWLESQGAFVHAYWACRGSWSYTHNKIISDTECGQIPLAGSVVEVMGQHDATTIRITTPSTTPAGLSDSANAQFTYIYNGVDYSPGWRRDYNTKNKPTATDVGALPEKAVAQAAAKLATPRTINGVPFDGSANIALTPANIGALPVAGTAAAATKLAVARKIAGVAFDGTADIDVNSQGIFSASLSIGNAVDLNTYTTPGLYHQAVNAQAASGKNYPEAQAGSLEVLKHAGITQVYRIYNNSRCYKRTQYSGAWSAWVLDYDTANKPTAADVGAITKADADNHYVRQGSSGVVYKNDDLAWNSPTGAYLKDNGGDASLIWHIGLNTGSTSAAQFHFNYANGGLKYRSARDNHGFERPWARIYTDQDKPTAADIGALPIAGTAVAATKLATSRKINGVEFDGTTDINLNLGLKLKALGQYSPMNAVGVEFTAVNANTLRCYITRQDQGYYVELGVTKMVLVDATLTDVISAPYVRRRLAGSFPVTKITMDNGLNASNGLWEINYPNHGVAVGAKKSFYIMGLVYREVGMHAIGQVADIDGLYYQMNVELDTPVSNPRVPIIAYAESELSSYFAIPIQVYGRKNFVNQRFGSIAHADFLDNSHISVCASDNNTDGIIISSMVTVMVYDL</sequence>
<comment type="caution">
    <text evidence="3">The sequence shown here is derived from an EMBL/GenBank/DDBJ whole genome shotgun (WGS) entry which is preliminary data.</text>
</comment>
<dbReference type="EMBL" id="PDVW01000005">
    <property type="protein sequence ID" value="POY50735.1"/>
    <property type="molecule type" value="Genomic_DNA"/>
</dbReference>
<dbReference type="AlphaFoldDB" id="A0A855MJ47"/>
<dbReference type="InterPro" id="IPR022246">
    <property type="entry name" value="Phage_T7_Gp17_C"/>
</dbReference>
<accession>A0A855MJ47</accession>
<organism evidence="3">
    <name type="scientific">Pectobacterium versatile</name>
    <dbReference type="NCBI Taxonomy" id="2488639"/>
    <lineage>
        <taxon>Bacteria</taxon>
        <taxon>Pseudomonadati</taxon>
        <taxon>Pseudomonadota</taxon>
        <taxon>Gammaproteobacteria</taxon>
        <taxon>Enterobacterales</taxon>
        <taxon>Pectobacteriaceae</taxon>
        <taxon>Pectobacterium</taxon>
    </lineage>
</organism>
<dbReference type="CDD" id="cd19958">
    <property type="entry name" value="pyocin_knob"/>
    <property type="match status" value="1"/>
</dbReference>
<dbReference type="Pfam" id="PF12604">
    <property type="entry name" value="gp37_C"/>
    <property type="match status" value="1"/>
</dbReference>
<gene>
    <name evidence="3" type="ORF">F131LOC_01259</name>
</gene>
<proteinExistence type="predicted"/>
<protein>
    <submittedName>
        <fullName evidence="3">Phage tail protein</fullName>
    </submittedName>
</protein>
<dbReference type="RefSeq" id="WP_225586212.1">
    <property type="nucleotide sequence ID" value="NZ_CAKLIE010000027.1"/>
</dbReference>